<dbReference type="InterPro" id="IPR048011">
    <property type="entry name" value="NTP-PPase_MazG-like_C"/>
</dbReference>
<dbReference type="OrthoDB" id="9808939at2"/>
<dbReference type="EMBL" id="ASSJ01000015">
    <property type="protein sequence ID" value="ERN42612.1"/>
    <property type="molecule type" value="Genomic_DNA"/>
</dbReference>
<evidence type="ECO:0000313" key="3">
    <source>
        <dbReference type="Proteomes" id="UP000016960"/>
    </source>
</evidence>
<dbReference type="GO" id="GO:0046047">
    <property type="term" value="P:TTP catabolic process"/>
    <property type="evidence" value="ECO:0007669"/>
    <property type="project" value="TreeGrafter"/>
</dbReference>
<keyword evidence="2" id="KW-0378">Hydrolase</keyword>
<dbReference type="FunCoup" id="U5DP58">
    <property type="interactions" value="109"/>
</dbReference>
<evidence type="ECO:0000259" key="1">
    <source>
        <dbReference type="Pfam" id="PF03819"/>
    </source>
</evidence>
<dbReference type="GO" id="GO:0046076">
    <property type="term" value="P:dTTP catabolic process"/>
    <property type="evidence" value="ECO:0007669"/>
    <property type="project" value="TreeGrafter"/>
</dbReference>
<dbReference type="CDD" id="cd11529">
    <property type="entry name" value="NTP-PPase_MazG_Cterm"/>
    <property type="match status" value="1"/>
</dbReference>
<dbReference type="InterPro" id="IPR048015">
    <property type="entry name" value="NTP-PPase_MazG-like_N"/>
</dbReference>
<protein>
    <submittedName>
        <fullName evidence="2">MazG family protein</fullName>
        <ecNumber evidence="2">3.6.1.19</ecNumber>
    </submittedName>
</protein>
<dbReference type="STRING" id="582515.KR51_00007050"/>
<name>U5DP58_9CHRO</name>
<gene>
    <name evidence="2" type="ORF">KR51_00007050</name>
</gene>
<dbReference type="AlphaFoldDB" id="U5DP58"/>
<dbReference type="eggNOG" id="COG3956">
    <property type="taxonomic scope" value="Bacteria"/>
</dbReference>
<reference evidence="2 3" key="1">
    <citation type="submission" date="2013-05" db="EMBL/GenBank/DDBJ databases">
        <title>Draft genome sequence of Rubidibacter lacunae KORDI 51-2.</title>
        <authorList>
            <person name="Choi D.H."/>
            <person name="Noh J.H."/>
            <person name="Kwon K.-K."/>
            <person name="Lee J.-H."/>
            <person name="Ryu J.-Y."/>
        </authorList>
    </citation>
    <scope>NUCLEOTIDE SEQUENCE [LARGE SCALE GENOMIC DNA]</scope>
    <source>
        <strain evidence="2 3">KORDI 51-2</strain>
    </source>
</reference>
<accession>U5DP58</accession>
<dbReference type="GO" id="GO:0006950">
    <property type="term" value="P:response to stress"/>
    <property type="evidence" value="ECO:0007669"/>
    <property type="project" value="UniProtKB-ARBA"/>
</dbReference>
<dbReference type="GO" id="GO:0047429">
    <property type="term" value="F:nucleoside triphosphate diphosphatase activity"/>
    <property type="evidence" value="ECO:0007669"/>
    <property type="project" value="InterPro"/>
</dbReference>
<dbReference type="InParanoid" id="U5DP58"/>
<proteinExistence type="predicted"/>
<dbReference type="Pfam" id="PF01503">
    <property type="entry name" value="PRA-PH"/>
    <property type="match status" value="1"/>
</dbReference>
<evidence type="ECO:0000313" key="2">
    <source>
        <dbReference type="EMBL" id="ERN42612.1"/>
    </source>
</evidence>
<dbReference type="PANTHER" id="PTHR30522:SF0">
    <property type="entry name" value="NUCLEOSIDE TRIPHOSPHATE PYROPHOSPHOHYDROLASE"/>
    <property type="match status" value="1"/>
</dbReference>
<sequence length="283" mass="31717">MSFSPDTLSAVDRSILEALQELIIVVAQLRDPEKGCPWDLAQTPQTLVPYVIEEAYEVAAAIRSEQQDAIVEELGDLLLQVVLQSQVASDAGAFNLEAVARGITQKLIRRHPHVFGDLVVDNAEQVHANWEQIKVTEKGETPELAQRLSRKLEKYAHSLPPLLAGFKISQKAAAAGFEWQTADGVWDKFREELAEFETALQEETTVEQQAELGDLLFTLVNIARWYGLNPSEALHGTNQRFVHRLEAMEAFTNRPLSDHTLDELEQLWQEAKAELARVRAGKT</sequence>
<dbReference type="InterPro" id="IPR011551">
    <property type="entry name" value="NTP_PyrPHydrolase_MazG"/>
</dbReference>
<dbReference type="CDD" id="cd11528">
    <property type="entry name" value="NTP-PPase_MazG_Nterm"/>
    <property type="match status" value="1"/>
</dbReference>
<dbReference type="EC" id="3.6.1.19" evidence="2"/>
<organism evidence="2 3">
    <name type="scientific">Rubidibacter lacunae KORDI 51-2</name>
    <dbReference type="NCBI Taxonomy" id="582515"/>
    <lineage>
        <taxon>Bacteria</taxon>
        <taxon>Bacillati</taxon>
        <taxon>Cyanobacteriota</taxon>
        <taxon>Cyanophyceae</taxon>
        <taxon>Oscillatoriophycideae</taxon>
        <taxon>Chroococcales</taxon>
        <taxon>Aphanothecaceae</taxon>
        <taxon>Rubidibacter</taxon>
    </lineage>
</organism>
<dbReference type="InterPro" id="IPR004518">
    <property type="entry name" value="MazG-like_dom"/>
</dbReference>
<dbReference type="FunFam" id="1.10.287.1080:FF:000001">
    <property type="entry name" value="Nucleoside triphosphate pyrophosphohydrolase"/>
    <property type="match status" value="1"/>
</dbReference>
<dbReference type="SUPFAM" id="SSF101386">
    <property type="entry name" value="all-alpha NTP pyrophosphatases"/>
    <property type="match status" value="2"/>
</dbReference>
<comment type="caution">
    <text evidence="2">The sequence shown here is derived from an EMBL/GenBank/DDBJ whole genome shotgun (WGS) entry which is preliminary data.</text>
</comment>
<dbReference type="GO" id="GO:0046061">
    <property type="term" value="P:dATP catabolic process"/>
    <property type="evidence" value="ECO:0007669"/>
    <property type="project" value="TreeGrafter"/>
</dbReference>
<dbReference type="PANTHER" id="PTHR30522">
    <property type="entry name" value="NUCLEOSIDE TRIPHOSPHATE PYROPHOSPHOHYDROLASE"/>
    <property type="match status" value="1"/>
</dbReference>
<dbReference type="NCBIfam" id="TIGR00444">
    <property type="entry name" value="mazG"/>
    <property type="match status" value="1"/>
</dbReference>
<dbReference type="Gene3D" id="1.10.287.1080">
    <property type="entry name" value="MazG-like"/>
    <property type="match status" value="2"/>
</dbReference>
<keyword evidence="3" id="KW-1185">Reference proteome</keyword>
<feature type="domain" description="NTP pyrophosphohydrolase MazG-like" evidence="1">
    <location>
        <begin position="42"/>
        <end position="115"/>
    </location>
</feature>
<dbReference type="PATRIC" id="fig|582515.4.peg.785"/>
<dbReference type="Proteomes" id="UP000016960">
    <property type="component" value="Unassembled WGS sequence"/>
</dbReference>
<dbReference type="RefSeq" id="WP_022604760.1">
    <property type="nucleotide sequence ID" value="NZ_ASSJ01000015.1"/>
</dbReference>
<dbReference type="GO" id="GO:0006203">
    <property type="term" value="P:dGTP catabolic process"/>
    <property type="evidence" value="ECO:0007669"/>
    <property type="project" value="TreeGrafter"/>
</dbReference>
<dbReference type="GO" id="GO:0046052">
    <property type="term" value="P:UTP catabolic process"/>
    <property type="evidence" value="ECO:0007669"/>
    <property type="project" value="TreeGrafter"/>
</dbReference>
<dbReference type="GO" id="GO:0046081">
    <property type="term" value="P:dUTP catabolic process"/>
    <property type="evidence" value="ECO:0007669"/>
    <property type="project" value="TreeGrafter"/>
</dbReference>
<dbReference type="Pfam" id="PF03819">
    <property type="entry name" value="MazG"/>
    <property type="match status" value="1"/>
</dbReference>
<dbReference type="InterPro" id="IPR021130">
    <property type="entry name" value="PRib-ATP_PPHydrolase-like"/>
</dbReference>
<dbReference type="NCBIfam" id="NF007113">
    <property type="entry name" value="PRK09562.1"/>
    <property type="match status" value="1"/>
</dbReference>